<proteinExistence type="predicted"/>
<dbReference type="EMBL" id="JACIBV010000003">
    <property type="protein sequence ID" value="MBB3733977.1"/>
    <property type="molecule type" value="Genomic_DNA"/>
</dbReference>
<dbReference type="AlphaFoldDB" id="A0A7W5VB21"/>
<comment type="caution">
    <text evidence="1">The sequence shown here is derived from an EMBL/GenBank/DDBJ whole genome shotgun (WGS) entry which is preliminary data.</text>
</comment>
<organism evidence="1 2">
    <name type="scientific">Nonomuraea dietziae</name>
    <dbReference type="NCBI Taxonomy" id="65515"/>
    <lineage>
        <taxon>Bacteria</taxon>
        <taxon>Bacillati</taxon>
        <taxon>Actinomycetota</taxon>
        <taxon>Actinomycetes</taxon>
        <taxon>Streptosporangiales</taxon>
        <taxon>Streptosporangiaceae</taxon>
        <taxon>Nonomuraea</taxon>
    </lineage>
</organism>
<accession>A0A7W5VB21</accession>
<reference evidence="1 2" key="1">
    <citation type="submission" date="2020-08" db="EMBL/GenBank/DDBJ databases">
        <title>Sequencing the genomes of 1000 actinobacteria strains.</title>
        <authorList>
            <person name="Klenk H.-P."/>
        </authorList>
    </citation>
    <scope>NUCLEOTIDE SEQUENCE [LARGE SCALE GENOMIC DNA]</scope>
    <source>
        <strain evidence="1 2">DSM 44320</strain>
    </source>
</reference>
<name>A0A7W5VB21_9ACTN</name>
<evidence type="ECO:0000313" key="2">
    <source>
        <dbReference type="Proteomes" id="UP000579945"/>
    </source>
</evidence>
<dbReference type="Proteomes" id="UP000579945">
    <property type="component" value="Unassembled WGS sequence"/>
</dbReference>
<keyword evidence="2" id="KW-1185">Reference proteome</keyword>
<gene>
    <name evidence="1" type="ORF">FHR33_009930</name>
</gene>
<protein>
    <submittedName>
        <fullName evidence="1">Uncharacterized protein</fullName>
    </submittedName>
</protein>
<sequence length="85" mass="9598">MSQKSSRILAMATAPCSSLPPKPFRMHSPLPARPRLVEVSQLWIQERAADGEVFDQEIATQLLSDLARLAHGLRGRDHRLYCWTS</sequence>
<evidence type="ECO:0000313" key="1">
    <source>
        <dbReference type="EMBL" id="MBB3733977.1"/>
    </source>
</evidence>